<dbReference type="AlphaFoldDB" id="A0A348WLZ5"/>
<dbReference type="PROSITE" id="PS51257">
    <property type="entry name" value="PROKAR_LIPOPROTEIN"/>
    <property type="match status" value="1"/>
</dbReference>
<keyword evidence="1" id="KW-0472">Membrane</keyword>
<keyword evidence="1" id="KW-1133">Transmembrane helix</keyword>
<dbReference type="Proteomes" id="UP000262878">
    <property type="component" value="Unassembled WGS sequence"/>
</dbReference>
<comment type="caution">
    <text evidence="2">The sequence shown here is derived from an EMBL/GenBank/DDBJ whole genome shotgun (WGS) entry which is preliminary data.</text>
</comment>
<name>A0A348WLZ5_9GAMM</name>
<reference evidence="2 3" key="1">
    <citation type="journal article" date="2018" name="Nat. Biotechnol.">
        <title>A standardized bacterial taxonomy based on genome phylogeny substantially revises the tree of life.</title>
        <authorList>
            <person name="Parks D.H."/>
            <person name="Chuvochina M."/>
            <person name="Waite D.W."/>
            <person name="Rinke C."/>
            <person name="Skarshewski A."/>
            <person name="Chaumeil P.A."/>
            <person name="Hugenholtz P."/>
        </authorList>
    </citation>
    <scope>NUCLEOTIDE SEQUENCE [LARGE SCALE GENOMIC DNA]</scope>
    <source>
        <strain evidence="2">UBA9360</strain>
    </source>
</reference>
<sequence length="79" mass="8551">MLKNVLFMSIAVAGCLGFGALAAVSINELFLCGDNFTYKSLAWFLAVLSLLLVCVFLGMLLCICNQILTNKPCKITKSD</sequence>
<dbReference type="EMBL" id="DMUP01000042">
    <property type="protein sequence ID" value="HAR55557.1"/>
    <property type="molecule type" value="Genomic_DNA"/>
</dbReference>
<evidence type="ECO:0000256" key="1">
    <source>
        <dbReference type="SAM" id="Phobius"/>
    </source>
</evidence>
<evidence type="ECO:0000313" key="2">
    <source>
        <dbReference type="EMBL" id="HAR55557.1"/>
    </source>
</evidence>
<protein>
    <submittedName>
        <fullName evidence="2">Uncharacterized protein</fullName>
    </submittedName>
</protein>
<accession>A0A348WLZ5</accession>
<keyword evidence="1" id="KW-0812">Transmembrane</keyword>
<gene>
    <name evidence="2" type="ORF">DCR58_02090</name>
</gene>
<evidence type="ECO:0000313" key="3">
    <source>
        <dbReference type="Proteomes" id="UP000262878"/>
    </source>
</evidence>
<feature type="transmembrane region" description="Helical" evidence="1">
    <location>
        <begin position="41"/>
        <end position="64"/>
    </location>
</feature>
<organism evidence="2 3">
    <name type="scientific">Idiomarina baltica</name>
    <dbReference type="NCBI Taxonomy" id="190892"/>
    <lineage>
        <taxon>Bacteria</taxon>
        <taxon>Pseudomonadati</taxon>
        <taxon>Pseudomonadota</taxon>
        <taxon>Gammaproteobacteria</taxon>
        <taxon>Alteromonadales</taxon>
        <taxon>Idiomarinaceae</taxon>
        <taxon>Idiomarina</taxon>
    </lineage>
</organism>
<proteinExistence type="predicted"/>